<organism evidence="2">
    <name type="scientific">Sipha flava</name>
    <name type="common">yellow sugarcane aphid</name>
    <dbReference type="NCBI Taxonomy" id="143950"/>
    <lineage>
        <taxon>Eukaryota</taxon>
        <taxon>Metazoa</taxon>
        <taxon>Ecdysozoa</taxon>
        <taxon>Arthropoda</taxon>
        <taxon>Hexapoda</taxon>
        <taxon>Insecta</taxon>
        <taxon>Pterygota</taxon>
        <taxon>Neoptera</taxon>
        <taxon>Paraneoptera</taxon>
        <taxon>Hemiptera</taxon>
        <taxon>Sternorrhyncha</taxon>
        <taxon>Aphidomorpha</taxon>
        <taxon>Aphidoidea</taxon>
        <taxon>Aphididae</taxon>
        <taxon>Sipha</taxon>
    </lineage>
</organism>
<dbReference type="AlphaFoldDB" id="A0A2S2QKG0"/>
<sequence length="117" mass="13118">MSSDSSLFTNYRPITISPHITKIFESLLYNYLRPKLNHILIPQQYGFRTGRNSVSCSVSLSSFIYDCLSNGAQVDVIFTDLSKAFNTDPHNLLIKELDRIGVGVPLLSLLSSYLTQS</sequence>
<dbReference type="PANTHER" id="PTHR33332">
    <property type="entry name" value="REVERSE TRANSCRIPTASE DOMAIN-CONTAINING PROTEIN"/>
    <property type="match status" value="1"/>
</dbReference>
<protein>
    <recommendedName>
        <fullName evidence="1">Reverse transcriptase domain-containing protein</fullName>
    </recommendedName>
</protein>
<dbReference type="EMBL" id="GGMS01009024">
    <property type="protein sequence ID" value="MBY78227.1"/>
    <property type="molecule type" value="Transcribed_RNA"/>
</dbReference>
<name>A0A2S2QKG0_9HEMI</name>
<accession>A0A2S2QKG0</accession>
<evidence type="ECO:0000259" key="1">
    <source>
        <dbReference type="Pfam" id="PF00078"/>
    </source>
</evidence>
<dbReference type="SUPFAM" id="SSF56672">
    <property type="entry name" value="DNA/RNA polymerases"/>
    <property type="match status" value="1"/>
</dbReference>
<proteinExistence type="predicted"/>
<dbReference type="GO" id="GO:0071897">
    <property type="term" value="P:DNA biosynthetic process"/>
    <property type="evidence" value="ECO:0007669"/>
    <property type="project" value="UniProtKB-ARBA"/>
</dbReference>
<feature type="domain" description="Reverse transcriptase" evidence="1">
    <location>
        <begin position="9"/>
        <end position="105"/>
    </location>
</feature>
<dbReference type="Pfam" id="PF00078">
    <property type="entry name" value="RVT_1"/>
    <property type="match status" value="1"/>
</dbReference>
<dbReference type="InterPro" id="IPR000477">
    <property type="entry name" value="RT_dom"/>
</dbReference>
<gene>
    <name evidence="2" type="ORF">g.2887</name>
</gene>
<dbReference type="InterPro" id="IPR043502">
    <property type="entry name" value="DNA/RNA_pol_sf"/>
</dbReference>
<evidence type="ECO:0000313" key="2">
    <source>
        <dbReference type="EMBL" id="MBY78227.1"/>
    </source>
</evidence>
<reference evidence="2" key="1">
    <citation type="submission" date="2018-04" db="EMBL/GenBank/DDBJ databases">
        <title>Transcriptome assembly of Sipha flava.</title>
        <authorList>
            <person name="Scully E.D."/>
            <person name="Geib S.M."/>
            <person name="Palmer N.A."/>
            <person name="Koch K."/>
            <person name="Bradshaw J."/>
            <person name="Heng-Moss T."/>
            <person name="Sarath G."/>
        </authorList>
    </citation>
    <scope>NUCLEOTIDE SEQUENCE</scope>
</reference>